<dbReference type="SUPFAM" id="SSF56281">
    <property type="entry name" value="Metallo-hydrolase/oxidoreductase"/>
    <property type="match status" value="1"/>
</dbReference>
<evidence type="ECO:0000256" key="1">
    <source>
        <dbReference type="SAM" id="MobiDB-lite"/>
    </source>
</evidence>
<dbReference type="SMART" id="SM00849">
    <property type="entry name" value="Lactamase_B"/>
    <property type="match status" value="1"/>
</dbReference>
<evidence type="ECO:0000313" key="3">
    <source>
        <dbReference type="EMBL" id="QBZ61150.1"/>
    </source>
</evidence>
<proteinExistence type="predicted"/>
<evidence type="ECO:0000259" key="2">
    <source>
        <dbReference type="SMART" id="SM00849"/>
    </source>
</evidence>
<dbReference type="Pfam" id="PF00753">
    <property type="entry name" value="Lactamase_B"/>
    <property type="match status" value="1"/>
</dbReference>
<feature type="compositionally biased region" description="Basic and acidic residues" evidence="1">
    <location>
        <begin position="460"/>
        <end position="470"/>
    </location>
</feature>
<feature type="region of interest" description="Disordered" evidence="1">
    <location>
        <begin position="454"/>
        <end position="481"/>
    </location>
</feature>
<dbReference type="InterPro" id="IPR036866">
    <property type="entry name" value="RibonucZ/Hydroxyglut_hydro"/>
</dbReference>
<evidence type="ECO:0000313" key="4">
    <source>
        <dbReference type="Proteomes" id="UP000294847"/>
    </source>
</evidence>
<dbReference type="Gene3D" id="3.60.15.10">
    <property type="entry name" value="Ribonuclease Z/Hydroxyacylglutathione hydrolase-like"/>
    <property type="match status" value="1"/>
</dbReference>
<feature type="domain" description="Metallo-beta-lactamase" evidence="2">
    <location>
        <begin position="54"/>
        <end position="229"/>
    </location>
</feature>
<gene>
    <name evidence="3" type="ORF">PoMZ_08096</name>
</gene>
<dbReference type="InterPro" id="IPR050855">
    <property type="entry name" value="NDM-1-like"/>
</dbReference>
<dbReference type="PANTHER" id="PTHR42951:SF4">
    <property type="entry name" value="ACYL-COENZYME A THIOESTERASE MBLAC2"/>
    <property type="match status" value="1"/>
</dbReference>
<accession>A0A4P7NGY5</accession>
<dbReference type="InterPro" id="IPR001279">
    <property type="entry name" value="Metallo-B-lactamas"/>
</dbReference>
<organism evidence="3 4">
    <name type="scientific">Pyricularia oryzae</name>
    <name type="common">Rice blast fungus</name>
    <name type="synonym">Magnaporthe oryzae</name>
    <dbReference type="NCBI Taxonomy" id="318829"/>
    <lineage>
        <taxon>Eukaryota</taxon>
        <taxon>Fungi</taxon>
        <taxon>Dikarya</taxon>
        <taxon>Ascomycota</taxon>
        <taxon>Pezizomycotina</taxon>
        <taxon>Sordariomycetes</taxon>
        <taxon>Sordariomycetidae</taxon>
        <taxon>Magnaporthales</taxon>
        <taxon>Pyriculariaceae</taxon>
        <taxon>Pyricularia</taxon>
    </lineage>
</organism>
<protein>
    <recommendedName>
        <fullName evidence="2">Metallo-beta-lactamase domain-containing protein</fullName>
    </recommendedName>
</protein>
<dbReference type="EMBL" id="CP034207">
    <property type="protein sequence ID" value="QBZ61150.1"/>
    <property type="molecule type" value="Genomic_DNA"/>
</dbReference>
<dbReference type="PANTHER" id="PTHR42951">
    <property type="entry name" value="METALLO-BETA-LACTAMASE DOMAIN-CONTAINING"/>
    <property type="match status" value="1"/>
</dbReference>
<dbReference type="Proteomes" id="UP000294847">
    <property type="component" value="Chromosome 4"/>
</dbReference>
<sequence>MSKRQTRPPGTDPLKTLRILNPYPGIFAYYDGRTGERFHSDQGNWLDDGAFTLGVATYSIVSGDTALLYDAAITEPHAEAMITHLKSMGVTKTTTVYSHFHTDHVAGAGALQRAGTNFTGHELTVSTLKNRAASYAALDPPIPKVFPPTTTYKDVATVQVGDRTVEMHHFHVHTTDGTVLYLPQEKILFAGDTLEDTATFIAEPDSIGTHITELQRMATLPIDKILPAHGSPDRIAAGGYGPEFINATVRYLNAVNSPVARPPAWGQKLQEVVKDDVAAGNLIYFAQYEEVHQSNVQSIQRLRHRHEALIYPPTPIKQDMLQGTVPLEEAAIHVVVLPERKLDAGPVSHARRDASKLRIMIRAVKHGIRRRPAPVRRVRPVPLATVLRHDVDPAVVAAPQDLGHEPLAADLGAREARHGRPVRYPGLRERGARRLVVRVPVQHRKEPVRAAVDGPQLGRLEVDRHGEGQQRRASAHAAGGDQLDVLPRAQLPGTSFVVLGALPDRVGDASAAGPVRLVDDLRPQTGDALAPAGHRPPLPRKRLGVRPLQGKAVPPVVVRNVAVAAGVEDLKGRVAHTVRVLGREADRRRDRGVGRRRGVVARLPDHNRRAPDAVRVVVLRVPEVAAAGSLVKHSQLVSRVSVKA</sequence>
<reference evidence="3 4" key="1">
    <citation type="journal article" date="2019" name="Mol. Biol. Evol.">
        <title>Blast fungal genomes show frequent chromosomal changes, gene gains and losses, and effector gene turnover.</title>
        <authorList>
            <person name="Gomez Luciano L.B."/>
            <person name="Jason Tsai I."/>
            <person name="Chuma I."/>
            <person name="Tosa Y."/>
            <person name="Chen Y.H."/>
            <person name="Li J.Y."/>
            <person name="Li M.Y."/>
            <person name="Jade Lu M.Y."/>
            <person name="Nakayashiki H."/>
            <person name="Li W.H."/>
        </authorList>
    </citation>
    <scope>NUCLEOTIDE SEQUENCE [LARGE SCALE GENOMIC DNA]</scope>
    <source>
        <strain evidence="3">MZ5-1-6</strain>
    </source>
</reference>
<dbReference type="AlphaFoldDB" id="A0A4P7NGY5"/>
<name>A0A4P7NGY5_PYROR</name>